<gene>
    <name evidence="11" type="primary">motB</name>
    <name evidence="11" type="ORF">K0T92_12640</name>
</gene>
<keyword evidence="4 9" id="KW-0812">Transmembrane</keyword>
<dbReference type="Gene3D" id="3.30.1330.60">
    <property type="entry name" value="OmpA-like domain"/>
    <property type="match status" value="1"/>
</dbReference>
<evidence type="ECO:0000256" key="1">
    <source>
        <dbReference type="ARBA" id="ARBA00004162"/>
    </source>
</evidence>
<comment type="similarity">
    <text evidence="2">Belongs to the MotB family.</text>
</comment>
<comment type="subcellular location">
    <subcellularLocation>
        <location evidence="1">Cell membrane</location>
        <topology evidence="1">Single-pass membrane protein</topology>
    </subcellularLocation>
</comment>
<evidence type="ECO:0000256" key="9">
    <source>
        <dbReference type="SAM" id="Phobius"/>
    </source>
</evidence>
<dbReference type="SUPFAM" id="SSF103088">
    <property type="entry name" value="OmpA-like"/>
    <property type="match status" value="1"/>
</dbReference>
<dbReference type="InterPro" id="IPR050330">
    <property type="entry name" value="Bact_OuterMem_StrucFunc"/>
</dbReference>
<feature type="compositionally biased region" description="Basic and acidic residues" evidence="8">
    <location>
        <begin position="85"/>
        <end position="106"/>
    </location>
</feature>
<keyword evidence="6 7" id="KW-0472">Membrane</keyword>
<comment type="caution">
    <text evidence="11">The sequence shown here is derived from an EMBL/GenBank/DDBJ whole genome shotgun (WGS) entry which is preliminary data.</text>
</comment>
<evidence type="ECO:0000313" key="11">
    <source>
        <dbReference type="EMBL" id="MBW7475598.1"/>
    </source>
</evidence>
<evidence type="ECO:0000256" key="2">
    <source>
        <dbReference type="ARBA" id="ARBA00008914"/>
    </source>
</evidence>
<dbReference type="PANTHER" id="PTHR30329:SF21">
    <property type="entry name" value="LIPOPROTEIN YIAD-RELATED"/>
    <property type="match status" value="1"/>
</dbReference>
<dbReference type="PANTHER" id="PTHR30329">
    <property type="entry name" value="STATOR ELEMENT OF FLAGELLAR MOTOR COMPLEX"/>
    <property type="match status" value="1"/>
</dbReference>
<feature type="domain" description="OmpA-like" evidence="10">
    <location>
        <begin position="144"/>
        <end position="266"/>
    </location>
</feature>
<accession>A0ABS7D8U4</accession>
<evidence type="ECO:0000256" key="3">
    <source>
        <dbReference type="ARBA" id="ARBA00022475"/>
    </source>
</evidence>
<dbReference type="InterPro" id="IPR006665">
    <property type="entry name" value="OmpA-like"/>
</dbReference>
<keyword evidence="11" id="KW-0282">Flagellum</keyword>
<dbReference type="Pfam" id="PF00691">
    <property type="entry name" value="OmpA"/>
    <property type="match status" value="1"/>
</dbReference>
<protein>
    <submittedName>
        <fullName evidence="11">Flagellar motor protein MotB</fullName>
    </submittedName>
</protein>
<evidence type="ECO:0000313" key="12">
    <source>
        <dbReference type="Proteomes" id="UP000812277"/>
    </source>
</evidence>
<feature type="region of interest" description="Disordered" evidence="8">
    <location>
        <begin position="78"/>
        <end position="106"/>
    </location>
</feature>
<dbReference type="Pfam" id="PF13677">
    <property type="entry name" value="MotB_plug"/>
    <property type="match status" value="1"/>
</dbReference>
<feature type="region of interest" description="Disordered" evidence="8">
    <location>
        <begin position="1"/>
        <end position="22"/>
    </location>
</feature>
<dbReference type="InterPro" id="IPR025713">
    <property type="entry name" value="MotB-like_N_dom"/>
</dbReference>
<dbReference type="CDD" id="cd07185">
    <property type="entry name" value="OmpA_C-like"/>
    <property type="match status" value="1"/>
</dbReference>
<sequence length="281" mass="32231">MRRERRAVSKKRHRSEHHEEHADETWLIPYADLLTLLLALFIVLYAMSSVDSKKFEDMSKAFSIAFNTGVGVLENTTIVETGQQMEKDNETRRKSSDEENKDNDKQRQALMQKEQEDLEKLKKQIDQYIKSNGLTTQLNTKLNQSQLMLTISDNALFPSGSASLKANSRELAGAIANMLKKYPEYEIVVSGHTDDQPISNREFRNNWELSFQRALNFMEILLTNSKHDPKLFSAIGHGEYRPVATNDTTVGRAKNRRVEVSIIRRYADPEKAQQITATPKQ</sequence>
<evidence type="ECO:0000256" key="6">
    <source>
        <dbReference type="ARBA" id="ARBA00023136"/>
    </source>
</evidence>
<evidence type="ECO:0000256" key="5">
    <source>
        <dbReference type="ARBA" id="ARBA00022989"/>
    </source>
</evidence>
<evidence type="ECO:0000256" key="8">
    <source>
        <dbReference type="SAM" id="MobiDB-lite"/>
    </source>
</evidence>
<feature type="transmembrane region" description="Helical" evidence="9">
    <location>
        <begin position="27"/>
        <end position="47"/>
    </location>
</feature>
<keyword evidence="5 9" id="KW-1133">Transmembrane helix</keyword>
<keyword evidence="3" id="KW-1003">Cell membrane</keyword>
<dbReference type="EMBL" id="JAHZIJ010000007">
    <property type="protein sequence ID" value="MBW7475598.1"/>
    <property type="molecule type" value="Genomic_DNA"/>
</dbReference>
<dbReference type="NCBIfam" id="NF005831">
    <property type="entry name" value="PRK07734.1"/>
    <property type="match status" value="1"/>
</dbReference>
<evidence type="ECO:0000256" key="4">
    <source>
        <dbReference type="ARBA" id="ARBA00022692"/>
    </source>
</evidence>
<dbReference type="InterPro" id="IPR036737">
    <property type="entry name" value="OmpA-like_sf"/>
</dbReference>
<name>A0ABS7D8U4_9BACL</name>
<dbReference type="Proteomes" id="UP000812277">
    <property type="component" value="Unassembled WGS sequence"/>
</dbReference>
<keyword evidence="11" id="KW-0969">Cilium</keyword>
<keyword evidence="12" id="KW-1185">Reference proteome</keyword>
<keyword evidence="11" id="KW-0966">Cell projection</keyword>
<evidence type="ECO:0000259" key="10">
    <source>
        <dbReference type="PROSITE" id="PS51123"/>
    </source>
</evidence>
<evidence type="ECO:0000256" key="7">
    <source>
        <dbReference type="PROSITE-ProRule" id="PRU00473"/>
    </source>
</evidence>
<proteinExistence type="inferred from homology"/>
<organism evidence="11 12">
    <name type="scientific">Paenibacillus oenotherae</name>
    <dbReference type="NCBI Taxonomy" id="1435645"/>
    <lineage>
        <taxon>Bacteria</taxon>
        <taxon>Bacillati</taxon>
        <taxon>Bacillota</taxon>
        <taxon>Bacilli</taxon>
        <taxon>Bacillales</taxon>
        <taxon>Paenibacillaceae</taxon>
        <taxon>Paenibacillus</taxon>
    </lineage>
</organism>
<dbReference type="PROSITE" id="PS51123">
    <property type="entry name" value="OMPA_2"/>
    <property type="match status" value="1"/>
</dbReference>
<reference evidence="11 12" key="1">
    <citation type="submission" date="2021-07" db="EMBL/GenBank/DDBJ databases">
        <title>Paenibacillus radiodurans sp. nov., isolated from the southeastern edge of Tengger Desert.</title>
        <authorList>
            <person name="Zhang G."/>
        </authorList>
    </citation>
    <scope>NUCLEOTIDE SEQUENCE [LARGE SCALE GENOMIC DNA]</scope>
    <source>
        <strain evidence="11 12">DT7-4</strain>
    </source>
</reference>